<dbReference type="PANTHER" id="PTHR22726">
    <property type="entry name" value="METALLOENDOPEPTIDASE OMA1"/>
    <property type="match status" value="1"/>
</dbReference>
<dbReference type="EMBL" id="CP072110">
    <property type="protein sequence ID" value="QTH63308.1"/>
    <property type="molecule type" value="Genomic_DNA"/>
</dbReference>
<gene>
    <name evidence="9" type="ORF">J1N51_11270</name>
</gene>
<evidence type="ECO:0000256" key="3">
    <source>
        <dbReference type="ARBA" id="ARBA00022801"/>
    </source>
</evidence>
<evidence type="ECO:0000313" key="10">
    <source>
        <dbReference type="Proteomes" id="UP000682739"/>
    </source>
</evidence>
<name>A0A975DAL4_9GAMM</name>
<evidence type="ECO:0000256" key="5">
    <source>
        <dbReference type="ARBA" id="ARBA00023049"/>
    </source>
</evidence>
<keyword evidence="7" id="KW-0472">Membrane</keyword>
<dbReference type="GO" id="GO:0051603">
    <property type="term" value="P:proteolysis involved in protein catabolic process"/>
    <property type="evidence" value="ECO:0007669"/>
    <property type="project" value="TreeGrafter"/>
</dbReference>
<keyword evidence="10" id="KW-1185">Reference proteome</keyword>
<evidence type="ECO:0000259" key="8">
    <source>
        <dbReference type="Pfam" id="PF01435"/>
    </source>
</evidence>
<dbReference type="InterPro" id="IPR001915">
    <property type="entry name" value="Peptidase_M48"/>
</dbReference>
<dbReference type="RefSeq" id="WP_208831365.1">
    <property type="nucleotide sequence ID" value="NZ_CP072110.1"/>
</dbReference>
<evidence type="ECO:0000256" key="1">
    <source>
        <dbReference type="ARBA" id="ARBA00022670"/>
    </source>
</evidence>
<keyword evidence="5 6" id="KW-0482">Metalloprotease</keyword>
<dbReference type="AlphaFoldDB" id="A0A975DAL4"/>
<dbReference type="GO" id="GO:0016020">
    <property type="term" value="C:membrane"/>
    <property type="evidence" value="ECO:0007669"/>
    <property type="project" value="TreeGrafter"/>
</dbReference>
<evidence type="ECO:0000256" key="2">
    <source>
        <dbReference type="ARBA" id="ARBA00022723"/>
    </source>
</evidence>
<dbReference type="GO" id="GO:0004222">
    <property type="term" value="F:metalloendopeptidase activity"/>
    <property type="evidence" value="ECO:0007669"/>
    <property type="project" value="InterPro"/>
</dbReference>
<dbReference type="Proteomes" id="UP000682739">
    <property type="component" value="Chromosome"/>
</dbReference>
<evidence type="ECO:0000256" key="6">
    <source>
        <dbReference type="RuleBase" id="RU003983"/>
    </source>
</evidence>
<keyword evidence="1 6" id="KW-0645">Protease</keyword>
<dbReference type="PANTHER" id="PTHR22726:SF24">
    <property type="entry name" value="M48 FAMILY METALLOPEPTIDASE"/>
    <property type="match status" value="1"/>
</dbReference>
<keyword evidence="7" id="KW-1133">Transmembrane helix</keyword>
<dbReference type="KEGG" id="psym:J1N51_11270"/>
<comment type="similarity">
    <text evidence="6">Belongs to the peptidase M48 family.</text>
</comment>
<accession>A0A975DAL4</accession>
<dbReference type="CDD" id="cd07332">
    <property type="entry name" value="M48C_Oma1_like"/>
    <property type="match status" value="1"/>
</dbReference>
<sequence>MLSRLTEKQRQWALIIFFSVVTLAVLGYRLYHSFLPTASTYIADKIPKEIYQSIGQSALEQLDETEFSDSELDVTTQDAIRTDFNQLINELNLDPDRFTLHMRHWEGQMNAFALMDGSIVITDALVNNLNAVLDSNAPHDSEQALNTQAIRAVLLHEIGHIEHNHLMEHTIRVSLFYISASLIFGDISVVSQILLEGSTMGLNIAYSRDLEVEADQYAADQLTKLYGSPAALIQALTVLYQESEQENKSEPDLHWLSTHPNLEARLEGIK</sequence>
<dbReference type="Pfam" id="PF01435">
    <property type="entry name" value="Peptidase_M48"/>
    <property type="match status" value="1"/>
</dbReference>
<protein>
    <submittedName>
        <fullName evidence="9">M48 family metallopeptidase</fullName>
    </submittedName>
</protein>
<organism evidence="9 10">
    <name type="scientific">Psychrosphaera ytuae</name>
    <dbReference type="NCBI Taxonomy" id="2820710"/>
    <lineage>
        <taxon>Bacteria</taxon>
        <taxon>Pseudomonadati</taxon>
        <taxon>Pseudomonadota</taxon>
        <taxon>Gammaproteobacteria</taxon>
        <taxon>Alteromonadales</taxon>
        <taxon>Pseudoalteromonadaceae</taxon>
        <taxon>Psychrosphaera</taxon>
    </lineage>
</organism>
<comment type="cofactor">
    <cofactor evidence="6">
        <name>Zn(2+)</name>
        <dbReference type="ChEBI" id="CHEBI:29105"/>
    </cofactor>
    <text evidence="6">Binds 1 zinc ion per subunit.</text>
</comment>
<dbReference type="InterPro" id="IPR051156">
    <property type="entry name" value="Mito/Outer_Membr_Metalloprot"/>
</dbReference>
<keyword evidence="7" id="KW-0812">Transmembrane</keyword>
<dbReference type="GO" id="GO:0046872">
    <property type="term" value="F:metal ion binding"/>
    <property type="evidence" value="ECO:0007669"/>
    <property type="project" value="UniProtKB-KW"/>
</dbReference>
<dbReference type="Gene3D" id="3.30.2010.10">
    <property type="entry name" value="Metalloproteases ('zincins'), catalytic domain"/>
    <property type="match status" value="1"/>
</dbReference>
<evidence type="ECO:0000256" key="7">
    <source>
        <dbReference type="SAM" id="Phobius"/>
    </source>
</evidence>
<feature type="transmembrane region" description="Helical" evidence="7">
    <location>
        <begin position="12"/>
        <end position="31"/>
    </location>
</feature>
<keyword evidence="3 6" id="KW-0378">Hydrolase</keyword>
<proteinExistence type="inferred from homology"/>
<keyword evidence="4 6" id="KW-0862">Zinc</keyword>
<evidence type="ECO:0000256" key="4">
    <source>
        <dbReference type="ARBA" id="ARBA00022833"/>
    </source>
</evidence>
<evidence type="ECO:0000313" key="9">
    <source>
        <dbReference type="EMBL" id="QTH63308.1"/>
    </source>
</evidence>
<keyword evidence="2" id="KW-0479">Metal-binding</keyword>
<reference evidence="9" key="1">
    <citation type="submission" date="2021-03" db="EMBL/GenBank/DDBJ databases">
        <title>Description of Psychrosphaera ytuae sp. nov. isolated from deep sea sediment of South China Sea.</title>
        <authorList>
            <person name="Zhang J."/>
            <person name="Xu X.-D."/>
        </authorList>
    </citation>
    <scope>NUCLEOTIDE SEQUENCE</scope>
    <source>
        <strain evidence="9">MTZ26</strain>
    </source>
</reference>
<feature type="domain" description="Peptidase M48" evidence="8">
    <location>
        <begin position="77"/>
        <end position="269"/>
    </location>
</feature>